<keyword evidence="2" id="KW-0235">DNA replication</keyword>
<sequence length="164" mass="17597">MTTIPLIRSPPPPSSQTTTTTKNPLPPLLRTPSGLAILELQGTINFPPPSDSSDTTIKIGRLIFPEYDPDQDGESEGGWMKRVYMYVGEHQRLMGEVRKLPRPFGVVSSSSSSRRGEGEGDGGDGKGDGDGPDGRGVEVLEVVEVVRYKLVFGSRPEPVTGTSS</sequence>
<evidence type="ECO:0000256" key="7">
    <source>
        <dbReference type="SAM" id="MobiDB-lite"/>
    </source>
</evidence>
<reference evidence="8" key="1">
    <citation type="submission" date="2023-06" db="EMBL/GenBank/DDBJ databases">
        <title>Genome-scale phylogeny and comparative genomics of the fungal order Sordariales.</title>
        <authorList>
            <consortium name="Lawrence Berkeley National Laboratory"/>
            <person name="Hensen N."/>
            <person name="Bonometti L."/>
            <person name="Westerberg I."/>
            <person name="Brannstrom I.O."/>
            <person name="Guillou S."/>
            <person name="Cros-Aarteil S."/>
            <person name="Calhoun S."/>
            <person name="Haridas S."/>
            <person name="Kuo A."/>
            <person name="Mondo S."/>
            <person name="Pangilinan J."/>
            <person name="Riley R."/>
            <person name="Labutti K."/>
            <person name="Andreopoulos B."/>
            <person name="Lipzen A."/>
            <person name="Chen C."/>
            <person name="Yanf M."/>
            <person name="Daum C."/>
            <person name="Ng V."/>
            <person name="Clum A."/>
            <person name="Steindorff A."/>
            <person name="Ohm R."/>
            <person name="Martin F."/>
            <person name="Silar P."/>
            <person name="Natvig D."/>
            <person name="Lalanne C."/>
            <person name="Gautier V."/>
            <person name="Ament-Velasquez S.L."/>
            <person name="Kruys A."/>
            <person name="Hutchinson M.I."/>
            <person name="Powell A.J."/>
            <person name="Barry K."/>
            <person name="Miller A.N."/>
            <person name="Grigoriev I.V."/>
            <person name="Debuchy R."/>
            <person name="Gladieux P."/>
            <person name="Thoren M.H."/>
            <person name="Johannesson H."/>
        </authorList>
    </citation>
    <scope>NUCLEOTIDE SEQUENCE</scope>
    <source>
        <strain evidence="8">PSN4</strain>
    </source>
</reference>
<organism evidence="8 9">
    <name type="scientific">Echria macrotheca</name>
    <dbReference type="NCBI Taxonomy" id="438768"/>
    <lineage>
        <taxon>Eukaryota</taxon>
        <taxon>Fungi</taxon>
        <taxon>Dikarya</taxon>
        <taxon>Ascomycota</taxon>
        <taxon>Pezizomycotina</taxon>
        <taxon>Sordariomycetes</taxon>
        <taxon>Sordariomycetidae</taxon>
        <taxon>Sordariales</taxon>
        <taxon>Schizotheciaceae</taxon>
        <taxon>Echria</taxon>
    </lineage>
</organism>
<keyword evidence="3" id="KW-0238">DNA-binding</keyword>
<dbReference type="PANTHER" id="PTHR28605:SF1">
    <property type="entry name" value="CHROMOSOME TRANSMISSION FIDELITY FACTOR 8"/>
    <property type="match status" value="1"/>
</dbReference>
<dbReference type="Pfam" id="PF09696">
    <property type="entry name" value="Ctf8"/>
    <property type="match status" value="1"/>
</dbReference>
<accession>A0AAJ0BNS8</accession>
<evidence type="ECO:0000256" key="4">
    <source>
        <dbReference type="ARBA" id="ARBA00023242"/>
    </source>
</evidence>
<comment type="similarity">
    <text evidence="6">Belongs to the CTF8 family.</text>
</comment>
<dbReference type="PANTHER" id="PTHR28605">
    <property type="entry name" value="CTF8, CHROMOSOME TRANSMISSION FIDELITY FACTOR 8 HOMOLOG (S. CEREVISIAE)"/>
    <property type="match status" value="1"/>
</dbReference>
<evidence type="ECO:0000256" key="3">
    <source>
        <dbReference type="ARBA" id="ARBA00023125"/>
    </source>
</evidence>
<dbReference type="EMBL" id="MU839827">
    <property type="protein sequence ID" value="KAK1761410.1"/>
    <property type="molecule type" value="Genomic_DNA"/>
</dbReference>
<evidence type="ECO:0000313" key="9">
    <source>
        <dbReference type="Proteomes" id="UP001239445"/>
    </source>
</evidence>
<evidence type="ECO:0000256" key="6">
    <source>
        <dbReference type="ARBA" id="ARBA00038447"/>
    </source>
</evidence>
<feature type="region of interest" description="Disordered" evidence="7">
    <location>
        <begin position="101"/>
        <end position="138"/>
    </location>
</feature>
<dbReference type="GO" id="GO:0003677">
    <property type="term" value="F:DNA binding"/>
    <property type="evidence" value="ECO:0007669"/>
    <property type="project" value="UniProtKB-KW"/>
</dbReference>
<protein>
    <submittedName>
        <fullName evidence="8">Chromosome transmission fidelity protein 8</fullName>
    </submittedName>
</protein>
<dbReference type="Proteomes" id="UP001239445">
    <property type="component" value="Unassembled WGS sequence"/>
</dbReference>
<gene>
    <name evidence="8" type="ORF">QBC47DRAFT_370009</name>
</gene>
<evidence type="ECO:0000256" key="2">
    <source>
        <dbReference type="ARBA" id="ARBA00022705"/>
    </source>
</evidence>
<keyword evidence="9" id="KW-1185">Reference proteome</keyword>
<comment type="subcellular location">
    <subcellularLocation>
        <location evidence="1">Nucleus</location>
    </subcellularLocation>
</comment>
<dbReference type="GO" id="GO:0006260">
    <property type="term" value="P:DNA replication"/>
    <property type="evidence" value="ECO:0007669"/>
    <property type="project" value="UniProtKB-KW"/>
</dbReference>
<dbReference type="GO" id="GO:0007064">
    <property type="term" value="P:mitotic sister chromatid cohesion"/>
    <property type="evidence" value="ECO:0007669"/>
    <property type="project" value="InterPro"/>
</dbReference>
<evidence type="ECO:0000256" key="1">
    <source>
        <dbReference type="ARBA" id="ARBA00004123"/>
    </source>
</evidence>
<dbReference type="GO" id="GO:0031390">
    <property type="term" value="C:Ctf18 RFC-like complex"/>
    <property type="evidence" value="ECO:0007669"/>
    <property type="project" value="InterPro"/>
</dbReference>
<proteinExistence type="inferred from homology"/>
<keyword evidence="5" id="KW-0131">Cell cycle</keyword>
<dbReference type="InterPro" id="IPR018607">
    <property type="entry name" value="Ctf8"/>
</dbReference>
<name>A0AAJ0BNS8_9PEZI</name>
<evidence type="ECO:0000256" key="5">
    <source>
        <dbReference type="ARBA" id="ARBA00023306"/>
    </source>
</evidence>
<feature type="region of interest" description="Disordered" evidence="7">
    <location>
        <begin position="1"/>
        <end position="27"/>
    </location>
</feature>
<comment type="caution">
    <text evidence="8">The sequence shown here is derived from an EMBL/GenBank/DDBJ whole genome shotgun (WGS) entry which is preliminary data.</text>
</comment>
<dbReference type="AlphaFoldDB" id="A0AAJ0BNS8"/>
<evidence type="ECO:0000313" key="8">
    <source>
        <dbReference type="EMBL" id="KAK1761410.1"/>
    </source>
</evidence>
<feature type="compositionally biased region" description="Basic and acidic residues" evidence="7">
    <location>
        <begin position="114"/>
        <end position="138"/>
    </location>
</feature>
<keyword evidence="4" id="KW-0539">Nucleus</keyword>